<dbReference type="EMBL" id="POTY01000132">
    <property type="protein sequence ID" value="PZG15152.1"/>
    <property type="molecule type" value="Genomic_DNA"/>
</dbReference>
<protein>
    <recommendedName>
        <fullName evidence="3">Methionine adenosyltransferase</fullName>
    </recommendedName>
</protein>
<comment type="caution">
    <text evidence="1">The sequence shown here is derived from an EMBL/GenBank/DDBJ whole genome shotgun (WGS) entry which is preliminary data.</text>
</comment>
<dbReference type="PANTHER" id="PTHR36697">
    <property type="entry name" value="S-ADENOSYLMETHIONINE SYNTHASE"/>
    <property type="match status" value="1"/>
</dbReference>
<dbReference type="InterPro" id="IPR027790">
    <property type="entry name" value="AdoMet_synthase_2_family"/>
</dbReference>
<evidence type="ECO:0000313" key="2">
    <source>
        <dbReference type="Proteomes" id="UP000248924"/>
    </source>
</evidence>
<proteinExistence type="predicted"/>
<organism evidence="1 2">
    <name type="scientific">Micromonospora craterilacus</name>
    <dbReference type="NCBI Taxonomy" id="1655439"/>
    <lineage>
        <taxon>Bacteria</taxon>
        <taxon>Bacillati</taxon>
        <taxon>Actinomycetota</taxon>
        <taxon>Actinomycetes</taxon>
        <taxon>Micromonosporales</taxon>
        <taxon>Micromonosporaceae</taxon>
        <taxon>Micromonospora</taxon>
    </lineage>
</organism>
<dbReference type="Gene3D" id="3.30.300.280">
    <property type="entry name" value="S-adenosylmethionine synthetase, C-terminal domain"/>
    <property type="match status" value="1"/>
</dbReference>
<gene>
    <name evidence="1" type="ORF">C1I95_20140</name>
</gene>
<dbReference type="AlphaFoldDB" id="A0A2W2DT22"/>
<evidence type="ECO:0008006" key="3">
    <source>
        <dbReference type="Google" id="ProtNLM"/>
    </source>
</evidence>
<dbReference type="InterPro" id="IPR042544">
    <property type="entry name" value="AdoMet_synthase_3"/>
</dbReference>
<dbReference type="Pfam" id="PF01941">
    <property type="entry name" value="AdoMet_Synthase"/>
    <property type="match status" value="1"/>
</dbReference>
<name>A0A2W2DT22_9ACTN</name>
<dbReference type="OrthoDB" id="9770738at2"/>
<reference evidence="1 2" key="1">
    <citation type="submission" date="2018-01" db="EMBL/GenBank/DDBJ databases">
        <title>Draft genome sequence of Jishengella sp. NA12.</title>
        <authorList>
            <person name="Sahin N."/>
            <person name="Ay H."/>
            <person name="Saygin H."/>
        </authorList>
    </citation>
    <scope>NUCLEOTIDE SEQUENCE [LARGE SCALE GENOMIC DNA]</scope>
    <source>
        <strain evidence="1 2">NA12</strain>
    </source>
</reference>
<dbReference type="RefSeq" id="WP_111215388.1">
    <property type="nucleotide sequence ID" value="NZ_POTY01000132.1"/>
</dbReference>
<sequence length="398" mass="44015">MTLIDIYSSPSSAEGLYEVVERKGIGHPDTLADALAERMSVAYSRYCRDTFGAILHHNLDKVYLRGGHARTGLGYHETTEPTLLLIGGRVSTSFAGQPIDHRGLFEQTAHEYLADVLPHFDASTWLRIEHMTTDRSRYPTWFHPASIEDLPEVRRPTASDTVAVTAWWPHTPTERIVLALERHLNQEGKGPRHADLGQDIKVLARRQGHRLDITMGIPVQSRAVTTVDAYHDVLRALQPQLHAVAAESAKSLEVRLRLNTSGDNPYRGKQQYLLGSGTCLEFGEEGFVGRGNLACGLVPIHRPKSVEAPYGKNPTYHAGKVYTIFAEQIARSIYEEARAPATVTIVAEHSANLRAPTHIAVALHGPGDQLLAKKISQRVVEEADHISLAIDDGRIVPR</sequence>
<evidence type="ECO:0000313" key="1">
    <source>
        <dbReference type="EMBL" id="PZG15152.1"/>
    </source>
</evidence>
<dbReference type="PANTHER" id="PTHR36697:SF1">
    <property type="entry name" value="S-ADENOSYLMETHIONINE SYNTHASE"/>
    <property type="match status" value="1"/>
</dbReference>
<dbReference type="Gene3D" id="3.30.300.10">
    <property type="match status" value="1"/>
</dbReference>
<keyword evidence="2" id="KW-1185">Reference proteome</keyword>
<dbReference type="Proteomes" id="UP000248924">
    <property type="component" value="Unassembled WGS sequence"/>
</dbReference>
<accession>A0A2W2DT22</accession>